<organism evidence="18">
    <name type="scientific">Pundamilia nyererei</name>
    <dbReference type="NCBI Taxonomy" id="303518"/>
    <lineage>
        <taxon>Eukaryota</taxon>
        <taxon>Metazoa</taxon>
        <taxon>Chordata</taxon>
        <taxon>Craniata</taxon>
        <taxon>Vertebrata</taxon>
        <taxon>Euteleostomi</taxon>
        <taxon>Actinopterygii</taxon>
        <taxon>Neopterygii</taxon>
        <taxon>Teleostei</taxon>
        <taxon>Neoteleostei</taxon>
        <taxon>Acanthomorphata</taxon>
        <taxon>Ovalentaria</taxon>
        <taxon>Cichlomorphae</taxon>
        <taxon>Cichliformes</taxon>
        <taxon>Cichlidae</taxon>
        <taxon>African cichlids</taxon>
        <taxon>Pseudocrenilabrinae</taxon>
        <taxon>Haplochromini</taxon>
        <taxon>Pundamilia</taxon>
    </lineage>
</organism>
<evidence type="ECO:0000256" key="8">
    <source>
        <dbReference type="ARBA" id="ARBA00022490"/>
    </source>
</evidence>
<keyword evidence="14" id="KW-0472">Membrane</keyword>
<keyword evidence="10" id="KW-0344">Guanine-nucleotide releasing factor</keyword>
<feature type="domain" description="SEC7" evidence="17">
    <location>
        <begin position="654"/>
        <end position="844"/>
    </location>
</feature>
<evidence type="ECO:0000256" key="11">
    <source>
        <dbReference type="ARBA" id="ARBA00022677"/>
    </source>
</evidence>
<sequence>MVDKNIYIVQGEISTVVGAIKRNSRWNTHTPLDEEQDPLLNSFGNLKDILNTIKELSDVEPNIFLRPFLEVVRSEDTTGPITGLALTSVNKFLSHGLIDASHEAAAEAIENMADAVTHARFVGTDPASDEVVLMKILQVLRTLLLTPVGAHLTNESVCEIMQSCFRICFEMRLSELLRKTAEHTLVDMVQLLFSRLPQFKEEAKSYVGANMKKLKMRAGGMSESSKWKKQKRSPRPPRHMVRSSSGQMEPSQPSTLNNNLSGGVPFMEEGLSNPSLPVSDSSASSICSPTATDSGLDTCSKTTSREDLSDLDQCSSASTAGAAIFEGQQAEPAPSASVESIPEVLEDKDSITEQSDSASVHDMDYVNPRGVRFTQSTQRDGASLIPYGLPCLRELFRFLISLTNPHDRHNTDAMMHMGLQLLTVALESAHIPNYQSLLVLVKDELCRHLFQLLSVDRMNLYASSIRVCFLLFESMRVHLKFQLEMYLKKLIDIITSENIKMPYEMKEVALEALVQLWRIPSFVTELYINYDCDFYCSNLFEDLTKLLSKNAFPVSGQLYTTHLLSLEALLTVIDSIEAHCQARVLSSIAQQDQAETALADGEGAAKAETDSAAGISTDNFTPHRCSLGKFFSPAEKRSLKKPQRFLSCLPDSHELMEIRTKKKLLITGTEQFNQKPKKGIQFLQEKGLLSSPIDNNQVAQWLRENPRLDKKMIGEYVSDRKNPELLDSFVNTFTFQGLRIDEALRLYLEAFRLPGEAPVIQRLLETFTDNWHKVNGFPFMSNDAGFALAYAVIMLNTDQHNHNVRKQNIPMTVEQFKKNLKGVNGNKDFDQDMLEDIYNAIKNEEIVMPDEQTGLVKENYVWSVLLHRGASSEGVFLHLPPGSYDNDLFTMTWGPTIAALSYVFDKSLDDVIIQKAITGFRKCAMIAAHYGFNDVFDNLIISLCKFTTLSSESVENLPTVFGSNSKAQTAAKTVFDLAHRHGNILREGWKNIVDSLLQLFRAELLPKAMVEVEDFVEPNGKISLQREETPSNRGESAVLSVFNWLTLSGAEQSGLRGPSTENQEAKQAAVHCIKQCDPEKLITESKFLKLESLQELMKALISVTPDEETYDEEDAAFCLEMLLRIVLENRRDRVSCVWQTVRDHLCQLCVHANESCFLVERAVVGLLRLAIRLLRREDISSQVLLSLRLLLMMKPHVLSRVSREVAYGLHELLKTNAANIHCTDDWYTLFSLLECIGAGVKPPVAFQLTSATADNDTGAQSDSELSSHHPSEVSLDRGYTSDSEVYTEHSKTRIPRSATDVDVASSGWLVVGKDDFEISKTPTVGSKAQLNHPLVNQYSLTLGQDLGQHDTKSLIKCVETLSFIVRDAAHVTPDNFELCVRAIRVFVEASLNGGYRNHDKKKSHKYDTSKSRMRKKAGGREKDSGGSVRRSSSRTFSQRPSRSYSDDEEDEGVPASYHTVSLQVSQDLLDLMHTLHTRAASIYNSWAEEQCHLEASSRKIEADSQTLWTSCWCPLLQGIAWLCCDARRPVRMQALTYLQRALLVHDLQTLDAIEWESCFNKVLFPLLTKLLDNISPADVGGMEETRMRACTLLSKVFLQHLSPLLSLPTFAALWLTILDFMDKYMHAGSSDLLLEAIPESLKNMLLVMDTAGIFHSADSRTGYSDLWEITWERIVCFLPLLREELFKQTIIPDAVPNPQAESVQLTTPAGRPPSPQASPPPMQTPQRLNHCVLSFRVPGSGRSSPAPPLIPPMPVPLTTSPVQGPSPLGQSPLILQPLASPLQVGVPPMSLPIILNPALIEATSPVPLLPAPRSTTPSDEVQ</sequence>
<feature type="compositionally biased region" description="Low complexity" evidence="16">
    <location>
        <begin position="1425"/>
        <end position="1443"/>
    </location>
</feature>
<evidence type="ECO:0000256" key="3">
    <source>
        <dbReference type="ARBA" id="ARBA00004399"/>
    </source>
</evidence>
<feature type="region of interest" description="Disordered" evidence="16">
    <location>
        <begin position="217"/>
        <end position="312"/>
    </location>
</feature>
<evidence type="ECO:0000256" key="13">
    <source>
        <dbReference type="ARBA" id="ARBA00023034"/>
    </source>
</evidence>
<evidence type="ECO:0000313" key="18">
    <source>
        <dbReference type="Ensembl" id="ENSPNYP00000005260.1"/>
    </source>
</evidence>
<feature type="compositionally biased region" description="Low complexity" evidence="16">
    <location>
        <begin position="271"/>
        <end position="285"/>
    </location>
</feature>
<dbReference type="Ensembl" id="ENSPNYT00000005397.1">
    <property type="protein sequence ID" value="ENSPNYP00000005260.1"/>
    <property type="gene ID" value="ENSPNYG00000003951.1"/>
</dbReference>
<dbReference type="InterPro" id="IPR035999">
    <property type="entry name" value="Sec7_dom_sf"/>
</dbReference>
<dbReference type="InterPro" id="IPR056604">
    <property type="entry name" value="GBF1-like_TPR"/>
</dbReference>
<comment type="subcellular location">
    <subcellularLocation>
        <location evidence="4">Cytoplasm</location>
    </subcellularLocation>
    <subcellularLocation>
        <location evidence="3">Endoplasmic reticulum-Golgi intermediate compartment</location>
    </subcellularLocation>
    <subcellularLocation>
        <location evidence="2">Golgi apparatus</location>
        <location evidence="2">cis-Golgi network</location>
    </subcellularLocation>
    <subcellularLocation>
        <location evidence="6">Golgi apparatus</location>
        <location evidence="6">trans-Golgi network</location>
    </subcellularLocation>
    <subcellularLocation>
        <location evidence="5">Lipid droplet</location>
    </subcellularLocation>
    <subcellularLocation>
        <location evidence="1">Membrane</location>
        <topology evidence="1">Peripheral membrane protein</topology>
    </subcellularLocation>
</comment>
<feature type="region of interest" description="Disordered" evidence="16">
    <location>
        <begin position="1255"/>
        <end position="1292"/>
    </location>
</feature>
<feature type="compositionally biased region" description="Polar residues" evidence="16">
    <location>
        <begin position="1255"/>
        <end position="1264"/>
    </location>
</feature>
<evidence type="ECO:0000256" key="10">
    <source>
        <dbReference type="ARBA" id="ARBA00022658"/>
    </source>
</evidence>
<dbReference type="GO" id="GO:0016197">
    <property type="term" value="P:endosomal transport"/>
    <property type="evidence" value="ECO:0007669"/>
    <property type="project" value="UniProtKB-ARBA"/>
</dbReference>
<name>A0A3B4F3V6_9CICH</name>
<keyword evidence="12" id="KW-0653">Protein transport</keyword>
<dbReference type="Gene3D" id="1.10.220.20">
    <property type="match status" value="1"/>
</dbReference>
<evidence type="ECO:0000256" key="12">
    <source>
        <dbReference type="ARBA" id="ARBA00022927"/>
    </source>
</evidence>
<dbReference type="GO" id="GO:0005793">
    <property type="term" value="C:endoplasmic reticulum-Golgi intermediate compartment"/>
    <property type="evidence" value="ECO:0007669"/>
    <property type="project" value="UniProtKB-SubCell"/>
</dbReference>
<dbReference type="FunFam" id="1.10.1000.11:FF:000007">
    <property type="entry name" value="Golgi-specific brefeldin A-resistance guanine nucleotide exchange factor 1"/>
    <property type="match status" value="1"/>
</dbReference>
<dbReference type="InterPro" id="IPR023394">
    <property type="entry name" value="Sec7_C_sf"/>
</dbReference>
<evidence type="ECO:0000256" key="4">
    <source>
        <dbReference type="ARBA" id="ARBA00004496"/>
    </source>
</evidence>
<feature type="compositionally biased region" description="Basic residues" evidence="16">
    <location>
        <begin position="227"/>
        <end position="241"/>
    </location>
</feature>
<dbReference type="Pfam" id="PF23325">
    <property type="entry name" value="TPR_28"/>
    <property type="match status" value="1"/>
</dbReference>
<feature type="compositionally biased region" description="Pro residues" evidence="16">
    <location>
        <begin position="1710"/>
        <end position="1723"/>
    </location>
</feature>
<reference evidence="18" key="1">
    <citation type="submission" date="2023-09" db="UniProtKB">
        <authorList>
            <consortium name="Ensembl"/>
        </authorList>
    </citation>
    <scope>IDENTIFICATION</scope>
</reference>
<dbReference type="InterPro" id="IPR032691">
    <property type="entry name" value="Mon2/Sec7/BIG1-like_HUS"/>
</dbReference>
<keyword evidence="11" id="KW-0551">Lipid droplet</keyword>
<proteinExistence type="predicted"/>
<dbReference type="SMART" id="SM00222">
    <property type="entry name" value="Sec7"/>
    <property type="match status" value="1"/>
</dbReference>
<evidence type="ECO:0000256" key="6">
    <source>
        <dbReference type="ARBA" id="ARBA00004601"/>
    </source>
</evidence>
<evidence type="ECO:0000256" key="5">
    <source>
        <dbReference type="ARBA" id="ARBA00004502"/>
    </source>
</evidence>
<evidence type="ECO:0000256" key="2">
    <source>
        <dbReference type="ARBA" id="ARBA00004222"/>
    </source>
</evidence>
<dbReference type="GO" id="GO:0016020">
    <property type="term" value="C:membrane"/>
    <property type="evidence" value="ECO:0007669"/>
    <property type="project" value="UniProtKB-SubCell"/>
</dbReference>
<evidence type="ECO:0000259" key="17">
    <source>
        <dbReference type="PROSITE" id="PS50190"/>
    </source>
</evidence>
<dbReference type="Gene3D" id="1.10.1000.11">
    <property type="entry name" value="Arf Nucleotide-binding Site Opener,domain 2"/>
    <property type="match status" value="1"/>
</dbReference>
<dbReference type="Pfam" id="PF12783">
    <property type="entry name" value="Sec7-like_HUS"/>
    <property type="match status" value="1"/>
</dbReference>
<dbReference type="CDD" id="cd00171">
    <property type="entry name" value="Sec7"/>
    <property type="match status" value="1"/>
</dbReference>
<dbReference type="PANTHER" id="PTHR10663:SF388">
    <property type="entry name" value="GOLGI-SPECIFIC BREFELDIN A-RESISTANCE GUANINE NUCLEOTIDE EXCHANGE FACTOR 1"/>
    <property type="match status" value="1"/>
</dbReference>
<dbReference type="PANTHER" id="PTHR10663">
    <property type="entry name" value="GUANYL-NUCLEOTIDE EXCHANGE FACTOR"/>
    <property type="match status" value="1"/>
</dbReference>
<evidence type="ECO:0000256" key="14">
    <source>
        <dbReference type="ARBA" id="ARBA00023136"/>
    </source>
</evidence>
<evidence type="ECO:0000256" key="9">
    <source>
        <dbReference type="ARBA" id="ARBA00022553"/>
    </source>
</evidence>
<keyword evidence="7" id="KW-0813">Transport</keyword>
<feature type="region of interest" description="Disordered" evidence="16">
    <location>
        <begin position="1397"/>
        <end position="1452"/>
    </location>
</feature>
<dbReference type="PROSITE" id="PS50190">
    <property type="entry name" value="SEC7"/>
    <property type="match status" value="1"/>
</dbReference>
<feature type="compositionally biased region" description="Polar residues" evidence="16">
    <location>
        <begin position="242"/>
        <end position="261"/>
    </location>
</feature>
<dbReference type="GO" id="GO:0005794">
    <property type="term" value="C:Golgi apparatus"/>
    <property type="evidence" value="ECO:0007669"/>
    <property type="project" value="UniProtKB-SubCell"/>
</dbReference>
<evidence type="ECO:0000256" key="15">
    <source>
        <dbReference type="ARBA" id="ARBA00069794"/>
    </source>
</evidence>
<dbReference type="GeneTree" id="ENSGT00940000156925"/>
<dbReference type="Pfam" id="PF01369">
    <property type="entry name" value="Sec7"/>
    <property type="match status" value="1"/>
</dbReference>
<protein>
    <recommendedName>
        <fullName evidence="15">Golgi-specific brefeldin A-resistance guanine nucleotide exchange factor 1</fullName>
    </recommendedName>
</protein>
<evidence type="ECO:0000256" key="7">
    <source>
        <dbReference type="ARBA" id="ARBA00022448"/>
    </source>
</evidence>
<dbReference type="GO" id="GO:0010256">
    <property type="term" value="P:endomembrane system organization"/>
    <property type="evidence" value="ECO:0007669"/>
    <property type="project" value="UniProtKB-ARBA"/>
</dbReference>
<dbReference type="GO" id="GO:0015031">
    <property type="term" value="P:protein transport"/>
    <property type="evidence" value="ECO:0007669"/>
    <property type="project" value="UniProtKB-KW"/>
</dbReference>
<dbReference type="SUPFAM" id="SSF48371">
    <property type="entry name" value="ARM repeat"/>
    <property type="match status" value="1"/>
</dbReference>
<keyword evidence="9" id="KW-0597">Phosphoprotein</keyword>
<dbReference type="InterPro" id="IPR000904">
    <property type="entry name" value="Sec7_dom"/>
</dbReference>
<gene>
    <name evidence="18" type="primary">GBF1</name>
</gene>
<dbReference type="GO" id="GO:0032012">
    <property type="term" value="P:regulation of ARF protein signal transduction"/>
    <property type="evidence" value="ECO:0007669"/>
    <property type="project" value="InterPro"/>
</dbReference>
<dbReference type="InterPro" id="IPR016024">
    <property type="entry name" value="ARM-type_fold"/>
</dbReference>
<dbReference type="SUPFAM" id="SSF48425">
    <property type="entry name" value="Sec7 domain"/>
    <property type="match status" value="1"/>
</dbReference>
<feature type="region of interest" description="Disordered" evidence="16">
    <location>
        <begin position="1697"/>
        <end position="1726"/>
    </location>
</feature>
<feature type="compositionally biased region" description="Basic and acidic residues" evidence="16">
    <location>
        <begin position="1265"/>
        <end position="1275"/>
    </location>
</feature>
<evidence type="ECO:0000256" key="16">
    <source>
        <dbReference type="SAM" id="MobiDB-lite"/>
    </source>
</evidence>
<accession>A0A3B4F3V6</accession>
<dbReference type="GO" id="GO:0005811">
    <property type="term" value="C:lipid droplet"/>
    <property type="evidence" value="ECO:0007669"/>
    <property type="project" value="UniProtKB-SubCell"/>
</dbReference>
<keyword evidence="8" id="KW-0963">Cytoplasm</keyword>
<dbReference type="GO" id="GO:0005085">
    <property type="term" value="F:guanyl-nucleotide exchange factor activity"/>
    <property type="evidence" value="ECO:0007669"/>
    <property type="project" value="UniProtKB-KW"/>
</dbReference>
<keyword evidence="13" id="KW-0333">Golgi apparatus</keyword>
<evidence type="ECO:0000256" key="1">
    <source>
        <dbReference type="ARBA" id="ARBA00004170"/>
    </source>
</evidence>
<feature type="compositionally biased region" description="Polar residues" evidence="16">
    <location>
        <begin position="286"/>
        <end position="302"/>
    </location>
</feature>
<dbReference type="FunFam" id="1.10.220.20:FF:000004">
    <property type="entry name" value="Golgi-specific brefeldin A-resistance guanine nucleotide exchange factor 1"/>
    <property type="match status" value="1"/>
</dbReference>